<keyword evidence="2" id="KW-1185">Reference proteome</keyword>
<sequence length="124" mass="12829">MTALRRLPPSAALLVLALAVLARLALPSGWMPVAHAGEIKIMLCSGAGPVAVSLDLGKGTAPQTPRDPCPYGVASAAPADLPPPIALPDDRHWPEVPAFAAPHAARLVAWRATRPPARGPPHRA</sequence>
<reference evidence="1 2" key="1">
    <citation type="submission" date="2024-09" db="EMBL/GenBank/DDBJ databases">
        <authorList>
            <person name="Sun Q."/>
            <person name="Mori K."/>
        </authorList>
    </citation>
    <scope>NUCLEOTIDE SEQUENCE [LARGE SCALE GENOMIC DNA]</scope>
    <source>
        <strain evidence="1 2">NCAIM B.02537</strain>
    </source>
</reference>
<organism evidence="1 2">
    <name type="scientific">Novosphingobium aquiterrae</name>
    <dbReference type="NCBI Taxonomy" id="624388"/>
    <lineage>
        <taxon>Bacteria</taxon>
        <taxon>Pseudomonadati</taxon>
        <taxon>Pseudomonadota</taxon>
        <taxon>Alphaproteobacteria</taxon>
        <taxon>Sphingomonadales</taxon>
        <taxon>Sphingomonadaceae</taxon>
        <taxon>Novosphingobium</taxon>
    </lineage>
</organism>
<evidence type="ECO:0008006" key="3">
    <source>
        <dbReference type="Google" id="ProtNLM"/>
    </source>
</evidence>
<gene>
    <name evidence="1" type="ORF">ACFFF7_05385</name>
</gene>
<protein>
    <recommendedName>
        <fullName evidence="3">DUF2946 domain-containing protein</fullName>
    </recommendedName>
</protein>
<dbReference type="RefSeq" id="WP_379480329.1">
    <property type="nucleotide sequence ID" value="NZ_JBHLTL010000001.1"/>
</dbReference>
<evidence type="ECO:0000313" key="2">
    <source>
        <dbReference type="Proteomes" id="UP001589943"/>
    </source>
</evidence>
<accession>A0ABV6PG75</accession>
<comment type="caution">
    <text evidence="1">The sequence shown here is derived from an EMBL/GenBank/DDBJ whole genome shotgun (WGS) entry which is preliminary data.</text>
</comment>
<proteinExistence type="predicted"/>
<name>A0ABV6PG75_9SPHN</name>
<dbReference type="EMBL" id="JBHLTL010000001">
    <property type="protein sequence ID" value="MFC0588840.1"/>
    <property type="molecule type" value="Genomic_DNA"/>
</dbReference>
<dbReference type="Proteomes" id="UP001589943">
    <property type="component" value="Unassembled WGS sequence"/>
</dbReference>
<evidence type="ECO:0000313" key="1">
    <source>
        <dbReference type="EMBL" id="MFC0588840.1"/>
    </source>
</evidence>